<comment type="catalytic activity">
    <reaction evidence="1 6">
        <text>Cleavage of hydrophobic, N-terminal signal or leader sequences from secreted and periplasmic proteins.</text>
        <dbReference type="EC" id="3.4.21.89"/>
    </reaction>
</comment>
<name>A0A939SL49_PRORE</name>
<evidence type="ECO:0000259" key="7">
    <source>
        <dbReference type="Pfam" id="PF10502"/>
    </source>
</evidence>
<evidence type="ECO:0000256" key="2">
    <source>
        <dbReference type="ARBA" id="ARBA00009370"/>
    </source>
</evidence>
<dbReference type="GO" id="GO:0009003">
    <property type="term" value="F:signal peptidase activity"/>
    <property type="evidence" value="ECO:0007669"/>
    <property type="project" value="UniProtKB-EC"/>
</dbReference>
<evidence type="ECO:0000313" key="8">
    <source>
        <dbReference type="EMBL" id="MBO1915701.1"/>
    </source>
</evidence>
<dbReference type="Pfam" id="PF10502">
    <property type="entry name" value="Peptidase_S26"/>
    <property type="match status" value="1"/>
</dbReference>
<dbReference type="PROSITE" id="PS00761">
    <property type="entry name" value="SPASE_I_3"/>
    <property type="match status" value="1"/>
</dbReference>
<evidence type="ECO:0000256" key="1">
    <source>
        <dbReference type="ARBA" id="ARBA00000677"/>
    </source>
</evidence>
<evidence type="ECO:0000256" key="5">
    <source>
        <dbReference type="ARBA" id="ARBA00022801"/>
    </source>
</evidence>
<dbReference type="GO" id="GO:0016020">
    <property type="term" value="C:membrane"/>
    <property type="evidence" value="ECO:0007669"/>
    <property type="project" value="UniProtKB-SubCell"/>
</dbReference>
<gene>
    <name evidence="8" type="primary">lepB</name>
    <name evidence="8" type="ORF">J4727_00520</name>
</gene>
<dbReference type="GO" id="GO:0006465">
    <property type="term" value="P:signal peptide processing"/>
    <property type="evidence" value="ECO:0007669"/>
    <property type="project" value="InterPro"/>
</dbReference>
<evidence type="ECO:0000313" key="9">
    <source>
        <dbReference type="Proteomes" id="UP000664477"/>
    </source>
</evidence>
<comment type="subcellular location">
    <subcellularLocation>
        <location evidence="6">Membrane</location>
        <topology evidence="6">Multi-pass membrane protein</topology>
    </subcellularLocation>
</comment>
<comment type="caution">
    <text evidence="8">The sequence shown here is derived from an EMBL/GenBank/DDBJ whole genome shotgun (WGS) entry which is preliminary data.</text>
</comment>
<keyword evidence="6" id="KW-0645">Protease</keyword>
<feature type="domain" description="Peptidase S26" evidence="7">
    <location>
        <begin position="2"/>
        <end position="111"/>
    </location>
</feature>
<dbReference type="GO" id="GO:0004252">
    <property type="term" value="F:serine-type endopeptidase activity"/>
    <property type="evidence" value="ECO:0007669"/>
    <property type="project" value="InterPro"/>
</dbReference>
<dbReference type="InterPro" id="IPR019758">
    <property type="entry name" value="Pept_S26A_signal_pept_1_CS"/>
</dbReference>
<dbReference type="PANTHER" id="PTHR43390">
    <property type="entry name" value="SIGNAL PEPTIDASE I"/>
    <property type="match status" value="1"/>
</dbReference>
<dbReference type="InterPro" id="IPR000223">
    <property type="entry name" value="Pept_S26A_signal_pept_1"/>
</dbReference>
<dbReference type="SUPFAM" id="SSF51306">
    <property type="entry name" value="LexA/Signal peptidase"/>
    <property type="match status" value="1"/>
</dbReference>
<evidence type="ECO:0000256" key="3">
    <source>
        <dbReference type="ARBA" id="ARBA00013208"/>
    </source>
</evidence>
<dbReference type="InterPro" id="IPR036286">
    <property type="entry name" value="LexA/Signal_pep-like_sf"/>
</dbReference>
<accession>A0A939SL49</accession>
<sequence>MMRGDIVIFRAPAFPSFIYVKRIIGLAGDTVTYTDDKSVQINGRMIGQLNLHNDHTSTYQALQERNAQQYEYVIDNRKPFVKPIYTQWVIPDGYVFVLGDNRDHSWDSRFLKMRLELHGICEGLLKEL</sequence>
<dbReference type="InterPro" id="IPR019533">
    <property type="entry name" value="Peptidase_S26"/>
</dbReference>
<protein>
    <recommendedName>
        <fullName evidence="4 6">Signal peptidase I</fullName>
        <ecNumber evidence="3 6">3.4.21.89</ecNumber>
    </recommendedName>
</protein>
<dbReference type="Proteomes" id="UP000664477">
    <property type="component" value="Unassembled WGS sequence"/>
</dbReference>
<dbReference type="PANTHER" id="PTHR43390:SF1">
    <property type="entry name" value="CHLOROPLAST PROCESSING PEPTIDASE"/>
    <property type="match status" value="1"/>
</dbReference>
<proteinExistence type="inferred from homology"/>
<dbReference type="EC" id="3.4.21.89" evidence="3 6"/>
<dbReference type="EMBL" id="JAGETQ010000001">
    <property type="protein sequence ID" value="MBO1915701.1"/>
    <property type="molecule type" value="Genomic_DNA"/>
</dbReference>
<dbReference type="Gene3D" id="2.10.109.10">
    <property type="entry name" value="Umud Fragment, subunit A"/>
    <property type="match status" value="1"/>
</dbReference>
<dbReference type="PRINTS" id="PR00727">
    <property type="entry name" value="LEADERPTASE"/>
</dbReference>
<evidence type="ECO:0000256" key="4">
    <source>
        <dbReference type="ARBA" id="ARBA00019232"/>
    </source>
</evidence>
<keyword evidence="5 6" id="KW-0378">Hydrolase</keyword>
<dbReference type="AlphaFoldDB" id="A0A939SL49"/>
<evidence type="ECO:0000256" key="6">
    <source>
        <dbReference type="RuleBase" id="RU362042"/>
    </source>
</evidence>
<organism evidence="8 9">
    <name type="scientific">Providencia rettgeri</name>
    <dbReference type="NCBI Taxonomy" id="587"/>
    <lineage>
        <taxon>Bacteria</taxon>
        <taxon>Pseudomonadati</taxon>
        <taxon>Pseudomonadota</taxon>
        <taxon>Gammaproteobacteria</taxon>
        <taxon>Enterobacterales</taxon>
        <taxon>Morganellaceae</taxon>
        <taxon>Providencia</taxon>
    </lineage>
</organism>
<comment type="similarity">
    <text evidence="2 6">Belongs to the peptidase S26 family.</text>
</comment>
<dbReference type="NCBIfam" id="TIGR02227">
    <property type="entry name" value="sigpep_I_bact"/>
    <property type="match status" value="1"/>
</dbReference>
<dbReference type="CDD" id="cd06530">
    <property type="entry name" value="S26_SPase_I"/>
    <property type="match status" value="1"/>
</dbReference>
<reference evidence="8" key="1">
    <citation type="submission" date="2021-03" db="EMBL/GenBank/DDBJ databases">
        <title>Molecular epidemiology and mechanisms of colistin and carbapenem resistance in Enterobacteriaceae from clinical isolates, the environment and porcine samples in Pretoria, South Africa.</title>
        <authorList>
            <person name="Bogoshi D."/>
            <person name="Mbelle N.M."/>
            <person name="Naidoo V."/>
            <person name="Osei Sekyere J."/>
        </authorList>
    </citation>
    <scope>NUCLEOTIDE SEQUENCE</scope>
    <source>
        <strain evidence="8">C052</strain>
    </source>
</reference>